<dbReference type="OrthoDB" id="6425924at2759"/>
<evidence type="ECO:0000256" key="3">
    <source>
        <dbReference type="ARBA" id="ARBA00008146"/>
    </source>
</evidence>
<evidence type="ECO:0000256" key="8">
    <source>
        <dbReference type="ARBA" id="ARBA00023274"/>
    </source>
</evidence>
<keyword evidence="4" id="KW-0963">Cytoplasm</keyword>
<dbReference type="InterPro" id="IPR027141">
    <property type="entry name" value="LSm4/Sm_D1/D3"/>
</dbReference>
<dbReference type="GO" id="GO:0005681">
    <property type="term" value="C:spliceosomal complex"/>
    <property type="evidence" value="ECO:0007669"/>
    <property type="project" value="InterPro"/>
</dbReference>
<keyword evidence="13" id="KW-1185">Reference proteome</keyword>
<comment type="similarity">
    <text evidence="3 9">Belongs to the snRNP core protein family.</text>
</comment>
<dbReference type="AlphaFoldDB" id="A0A1Z5K262"/>
<evidence type="ECO:0000256" key="7">
    <source>
        <dbReference type="ARBA" id="ARBA00023242"/>
    </source>
</evidence>
<keyword evidence="5 9" id="KW-0507">mRNA processing</keyword>
<dbReference type="CDD" id="cd01721">
    <property type="entry name" value="Sm_D3"/>
    <property type="match status" value="1"/>
</dbReference>
<dbReference type="InterPro" id="IPR010920">
    <property type="entry name" value="LSM_dom_sf"/>
</dbReference>
<evidence type="ECO:0000313" key="13">
    <source>
        <dbReference type="Proteomes" id="UP000198406"/>
    </source>
</evidence>
<dbReference type="FunFam" id="2.30.30.100:FF:000002">
    <property type="entry name" value="Small nuclear ribonucleoprotein Sm D3"/>
    <property type="match status" value="1"/>
</dbReference>
<dbReference type="InterPro" id="IPR034099">
    <property type="entry name" value="SmD3"/>
</dbReference>
<keyword evidence="7 9" id="KW-0539">Nucleus</keyword>
<dbReference type="Pfam" id="PF01423">
    <property type="entry name" value="LSM"/>
    <property type="match status" value="1"/>
</dbReference>
<gene>
    <name evidence="12" type="ORF">FisN_12Hh051</name>
</gene>
<dbReference type="GO" id="GO:0005829">
    <property type="term" value="C:cytosol"/>
    <property type="evidence" value="ECO:0007669"/>
    <property type="project" value="UniProtKB-SubCell"/>
</dbReference>
<name>A0A1Z5K262_FISSO</name>
<evidence type="ECO:0000256" key="9">
    <source>
        <dbReference type="RuleBase" id="RU365050"/>
    </source>
</evidence>
<evidence type="ECO:0000256" key="10">
    <source>
        <dbReference type="SAM" id="MobiDB-lite"/>
    </source>
</evidence>
<evidence type="ECO:0000256" key="2">
    <source>
        <dbReference type="ARBA" id="ARBA00004514"/>
    </source>
</evidence>
<evidence type="ECO:0000313" key="12">
    <source>
        <dbReference type="EMBL" id="GAX20206.1"/>
    </source>
</evidence>
<sequence>MSVVGNNRIGIPIVVLHDAEGAVVEVETIHGEWIRGLLFEAEDMMNLYIKNAVVVDSTQRKRKTPQVYVRGSEILFIVLPEMLQHAPMFQRYVLLGGADACVLRYGVCRCVDKEKHWASVSIRHWRKHGGAPPEGVGQAVGQAAAIIRKATERRGRGGFGGGGGGGGGGRGGFGGGGGNFGGRGSFGGGGNFGGGRTGMGRGGPPGPYGPR</sequence>
<feature type="region of interest" description="Disordered" evidence="10">
    <location>
        <begin position="151"/>
        <end position="211"/>
    </location>
</feature>
<dbReference type="Proteomes" id="UP000198406">
    <property type="component" value="Unassembled WGS sequence"/>
</dbReference>
<evidence type="ECO:0000256" key="6">
    <source>
        <dbReference type="ARBA" id="ARBA00023187"/>
    </source>
</evidence>
<dbReference type="InParanoid" id="A0A1Z5K262"/>
<dbReference type="GO" id="GO:0000387">
    <property type="term" value="P:spliceosomal snRNP assembly"/>
    <property type="evidence" value="ECO:0007669"/>
    <property type="project" value="UniProtKB-UniRule"/>
</dbReference>
<feature type="domain" description="Sm" evidence="11">
    <location>
        <begin position="14"/>
        <end position="79"/>
    </location>
</feature>
<keyword evidence="8 9" id="KW-0687">Ribonucleoprotein</keyword>
<feature type="compositionally biased region" description="Gly residues" evidence="10">
    <location>
        <begin position="157"/>
        <end position="203"/>
    </location>
</feature>
<evidence type="ECO:0000256" key="1">
    <source>
        <dbReference type="ARBA" id="ARBA00004123"/>
    </source>
</evidence>
<evidence type="ECO:0000256" key="4">
    <source>
        <dbReference type="ARBA" id="ARBA00022490"/>
    </source>
</evidence>
<evidence type="ECO:0000256" key="5">
    <source>
        <dbReference type="ARBA" id="ARBA00022664"/>
    </source>
</evidence>
<proteinExistence type="inferred from homology"/>
<comment type="caution">
    <text evidence="12">The sequence shown here is derived from an EMBL/GenBank/DDBJ whole genome shotgun (WGS) entry which is preliminary data.</text>
</comment>
<dbReference type="Gene3D" id="2.30.30.100">
    <property type="match status" value="1"/>
</dbReference>
<dbReference type="SUPFAM" id="SSF50182">
    <property type="entry name" value="Sm-like ribonucleoproteins"/>
    <property type="match status" value="1"/>
</dbReference>
<organism evidence="12 13">
    <name type="scientific">Fistulifera solaris</name>
    <name type="common">Oleaginous diatom</name>
    <dbReference type="NCBI Taxonomy" id="1519565"/>
    <lineage>
        <taxon>Eukaryota</taxon>
        <taxon>Sar</taxon>
        <taxon>Stramenopiles</taxon>
        <taxon>Ochrophyta</taxon>
        <taxon>Bacillariophyta</taxon>
        <taxon>Bacillariophyceae</taxon>
        <taxon>Bacillariophycidae</taxon>
        <taxon>Naviculales</taxon>
        <taxon>Naviculaceae</taxon>
        <taxon>Fistulifera</taxon>
    </lineage>
</organism>
<dbReference type="SMART" id="SM00651">
    <property type="entry name" value="Sm"/>
    <property type="match status" value="1"/>
</dbReference>
<comment type="subcellular location">
    <subcellularLocation>
        <location evidence="2">Cytoplasm</location>
        <location evidence="2">Cytosol</location>
    </subcellularLocation>
    <subcellularLocation>
        <location evidence="1 9">Nucleus</location>
    </subcellularLocation>
</comment>
<reference evidence="12 13" key="1">
    <citation type="journal article" date="2015" name="Plant Cell">
        <title>Oil accumulation by the oleaginous diatom Fistulifera solaris as revealed by the genome and transcriptome.</title>
        <authorList>
            <person name="Tanaka T."/>
            <person name="Maeda Y."/>
            <person name="Veluchamy A."/>
            <person name="Tanaka M."/>
            <person name="Abida H."/>
            <person name="Marechal E."/>
            <person name="Bowler C."/>
            <person name="Muto M."/>
            <person name="Sunaga Y."/>
            <person name="Tanaka M."/>
            <person name="Yoshino T."/>
            <person name="Taniguchi T."/>
            <person name="Fukuda Y."/>
            <person name="Nemoto M."/>
            <person name="Matsumoto M."/>
            <person name="Wong P.S."/>
            <person name="Aburatani S."/>
            <person name="Fujibuchi W."/>
        </authorList>
    </citation>
    <scope>NUCLEOTIDE SEQUENCE [LARGE SCALE GENOMIC DNA]</scope>
    <source>
        <strain evidence="12 13">JPCC DA0580</strain>
    </source>
</reference>
<dbReference type="InterPro" id="IPR001163">
    <property type="entry name" value="Sm_dom_euk/arc"/>
</dbReference>
<protein>
    <recommendedName>
        <fullName evidence="9">Small nuclear ribonucleoprotein Sm D3</fullName>
        <shortName evidence="9">Sm-D3</shortName>
    </recommendedName>
    <alternativeName>
        <fullName evidence="9">snRNP core protein D3</fullName>
    </alternativeName>
</protein>
<keyword evidence="6 9" id="KW-0508">mRNA splicing</keyword>
<evidence type="ECO:0000259" key="11">
    <source>
        <dbReference type="SMART" id="SM00651"/>
    </source>
</evidence>
<accession>A0A1Z5K262</accession>
<dbReference type="PANTHER" id="PTHR23338">
    <property type="entry name" value="SMALL NUCLEAR RIBONUCLEOPROTEIN SM"/>
    <property type="match status" value="1"/>
</dbReference>
<dbReference type="EMBL" id="BDSP01000144">
    <property type="protein sequence ID" value="GAX20206.1"/>
    <property type="molecule type" value="Genomic_DNA"/>
</dbReference>